<dbReference type="EMBL" id="JAACLJ010000005">
    <property type="protein sequence ID" value="KAF4585482.1"/>
    <property type="molecule type" value="Genomic_DNA"/>
</dbReference>
<dbReference type="SUPFAM" id="SSF55909">
    <property type="entry name" value="Pentein"/>
    <property type="match status" value="1"/>
</dbReference>
<feature type="domain" description="Protein-arginine deiminase C-terminal" evidence="1">
    <location>
        <begin position="218"/>
        <end position="673"/>
    </location>
</feature>
<dbReference type="Proteomes" id="UP000562929">
    <property type="component" value="Unassembled WGS sequence"/>
</dbReference>
<dbReference type="SUPFAM" id="SSF110083">
    <property type="entry name" value="Peptidylarginine deiminase Pad4, middle domain"/>
    <property type="match status" value="1"/>
</dbReference>
<gene>
    <name evidence="2" type="ORF">GQ602_004787</name>
</gene>
<dbReference type="InterPro" id="IPR036556">
    <property type="entry name" value="PAD_central_sf"/>
</dbReference>
<dbReference type="GO" id="GO:0004668">
    <property type="term" value="F:protein-arginine deiminase activity"/>
    <property type="evidence" value="ECO:0007669"/>
    <property type="project" value="InterPro"/>
</dbReference>
<evidence type="ECO:0000259" key="1">
    <source>
        <dbReference type="Pfam" id="PF03068"/>
    </source>
</evidence>
<dbReference type="GO" id="GO:0005509">
    <property type="term" value="F:calcium ion binding"/>
    <property type="evidence" value="ECO:0007669"/>
    <property type="project" value="InterPro"/>
</dbReference>
<dbReference type="Gene3D" id="3.75.10.10">
    <property type="entry name" value="L-arginine/glycine Amidinotransferase, Chain A"/>
    <property type="match status" value="1"/>
</dbReference>
<keyword evidence="3" id="KW-1185">Reference proteome</keyword>
<dbReference type="OrthoDB" id="5102063at2759"/>
<dbReference type="PANTHER" id="PTHR10837:SF8">
    <property type="entry name" value="PROTEIN-ARGININE DEIMINASE"/>
    <property type="match status" value="1"/>
</dbReference>
<organism evidence="2 3">
    <name type="scientific">Ophiocordyceps camponoti-floridani</name>
    <dbReference type="NCBI Taxonomy" id="2030778"/>
    <lineage>
        <taxon>Eukaryota</taxon>
        <taxon>Fungi</taxon>
        <taxon>Dikarya</taxon>
        <taxon>Ascomycota</taxon>
        <taxon>Pezizomycotina</taxon>
        <taxon>Sordariomycetes</taxon>
        <taxon>Hypocreomycetidae</taxon>
        <taxon>Hypocreales</taxon>
        <taxon>Ophiocordycipitaceae</taxon>
        <taxon>Ophiocordyceps</taxon>
    </lineage>
</organism>
<evidence type="ECO:0000313" key="3">
    <source>
        <dbReference type="Proteomes" id="UP000562929"/>
    </source>
</evidence>
<proteinExistence type="predicted"/>
<accession>A0A8H4VCJ7</accession>
<dbReference type="GO" id="GO:0005737">
    <property type="term" value="C:cytoplasm"/>
    <property type="evidence" value="ECO:0007669"/>
    <property type="project" value="InterPro"/>
</dbReference>
<name>A0A8H4VCJ7_9HYPO</name>
<evidence type="ECO:0000313" key="2">
    <source>
        <dbReference type="EMBL" id="KAF4585482.1"/>
    </source>
</evidence>
<dbReference type="InterPro" id="IPR004303">
    <property type="entry name" value="PAD"/>
</dbReference>
<dbReference type="InterPro" id="IPR013530">
    <property type="entry name" value="PAD_C"/>
</dbReference>
<dbReference type="Pfam" id="PF03068">
    <property type="entry name" value="PAD"/>
    <property type="match status" value="1"/>
</dbReference>
<dbReference type="AlphaFoldDB" id="A0A8H4VCJ7"/>
<dbReference type="PANTHER" id="PTHR10837">
    <property type="entry name" value="PEPTIDYLARGININE DEIMINASE"/>
    <property type="match status" value="1"/>
</dbReference>
<sequence>MWNPMTSLSVVIGYTTIATSSPSNATGALRTVLDDSYSAKTKHQNGPPLTVTILADSNRDGVVDTKGQSDYMQKRASTADTGALFLANIVDTDRRCSLKITSSTPNEELDSCHDASDNILRNAEFLAPLRTLPLPKPALSDKATGCITVSGRLAASKTRIFQKKGHEWIYISSSHVFTAQELRAGLELGIDARDVRRPGEWKGWAMIRFTVWDTPGVVATDWVMMRVAPVLIHNHLQRAEQLFVQSAFTTRRNKTNERTEFSIPQAKFVQDLNLIVRAVGLPLFLFNDQVNHDIWVQDFFEPGYMSIPGPHGPIGLRVMVRSAQTDRVSGRQVFQTLRSDRVGAVQHLAGGDSSDSTGNLEAIPPYYHKERNYRAGRAVMGSQDGIKPFMMDFIRAQEEQDPIELDTSWLFIGHTDEFIQFLPFNSERGWVLVVTDPLAGLELMRDAAAAGYGETRSHSRPYYSWDREECLATNTIEDTLLLPHFSFVQSFSAGAIEKNIDIIKRETGVTEDDIIRVPALFHLDDFKNKKTAFHYHCLHLAGCESEIVSHIAWRPGEKTCSRSLAKEADGKAEKEQKKQKEDENLDIINSTLAVSTLYPSPINSIVLSPSIVIAPNPWGPLVRGKDVLAEATTKAYAKANYTVIFIDDWFSHFAGGGDIHCATNTLRDMSGRWF</sequence>
<reference evidence="2 3" key="1">
    <citation type="journal article" date="2020" name="G3 (Bethesda)">
        <title>Genetic Underpinnings of Host Manipulation by Ophiocordyceps as Revealed by Comparative Transcriptomics.</title>
        <authorList>
            <person name="Will I."/>
            <person name="Das B."/>
            <person name="Trinh T."/>
            <person name="Brachmann A."/>
            <person name="Ohm R.A."/>
            <person name="de Bekker C."/>
        </authorList>
    </citation>
    <scope>NUCLEOTIDE SEQUENCE [LARGE SCALE GENOMIC DNA]</scope>
    <source>
        <strain evidence="2 3">EC05</strain>
    </source>
</reference>
<comment type="caution">
    <text evidence="2">The sequence shown here is derived from an EMBL/GenBank/DDBJ whole genome shotgun (WGS) entry which is preliminary data.</text>
</comment>
<protein>
    <submittedName>
        <fullName evidence="2">Protein-arginine deiminase type-1</fullName>
    </submittedName>
</protein>